<dbReference type="PANTHER" id="PTHR43791">
    <property type="entry name" value="PERMEASE-RELATED"/>
    <property type="match status" value="1"/>
</dbReference>
<keyword evidence="4 6" id="KW-1133">Transmembrane helix</keyword>
<dbReference type="SUPFAM" id="SSF103473">
    <property type="entry name" value="MFS general substrate transporter"/>
    <property type="match status" value="1"/>
</dbReference>
<dbReference type="GO" id="GO:0016020">
    <property type="term" value="C:membrane"/>
    <property type="evidence" value="ECO:0007669"/>
    <property type="project" value="UniProtKB-SubCell"/>
</dbReference>
<comment type="subcellular location">
    <subcellularLocation>
        <location evidence="1">Membrane</location>
        <topology evidence="1">Multi-pass membrane protein</topology>
    </subcellularLocation>
</comment>
<feature type="transmembrane region" description="Helical" evidence="6">
    <location>
        <begin position="123"/>
        <end position="141"/>
    </location>
</feature>
<evidence type="ECO:0000256" key="4">
    <source>
        <dbReference type="ARBA" id="ARBA00022989"/>
    </source>
</evidence>
<organism evidence="7 8">
    <name type="scientific">Rhizoctonia solani</name>
    <dbReference type="NCBI Taxonomy" id="456999"/>
    <lineage>
        <taxon>Eukaryota</taxon>
        <taxon>Fungi</taxon>
        <taxon>Dikarya</taxon>
        <taxon>Basidiomycota</taxon>
        <taxon>Agaricomycotina</taxon>
        <taxon>Agaricomycetes</taxon>
        <taxon>Cantharellales</taxon>
        <taxon>Ceratobasidiaceae</taxon>
        <taxon>Rhizoctonia</taxon>
    </lineage>
</organism>
<dbReference type="AlphaFoldDB" id="A0A8H2WE39"/>
<sequence length="285" mass="31980">MADINNKKNVDVMQVEDSRVSNSPFKEPNLDCDAEFGGTEERRKLEKKLLRKIDARMSIMVIIYILNSIDRNNAAAARLRGFEEDLGLQGQEFATILSIFYVGYILMQVPSNMFLNYIGKPSLYLPVCMVLWGGISCLTGITHSFVPALLTRFFLGFVEAAFFPGALFVLSKWYKREELGLRTAILYCGSLSSNAFGGLLAAGILDEQRLAELRMIEDAGGEADHDSVTEGPFYGQHLISLNRRLDKGEEIDGIHDLRELTDDTEVQEVLAEDIVQARKGFRFAY</sequence>
<dbReference type="Pfam" id="PF07690">
    <property type="entry name" value="MFS_1"/>
    <property type="match status" value="1"/>
</dbReference>
<feature type="transmembrane region" description="Helical" evidence="6">
    <location>
        <begin position="93"/>
        <end position="111"/>
    </location>
</feature>
<protein>
    <submittedName>
        <fullName evidence="7">Uncharacterized protein</fullName>
    </submittedName>
</protein>
<dbReference type="Gene3D" id="1.20.1250.20">
    <property type="entry name" value="MFS general substrate transporter like domains"/>
    <property type="match status" value="1"/>
</dbReference>
<keyword evidence="2" id="KW-0813">Transport</keyword>
<gene>
    <name evidence="7" type="ORF">RDB_LOCUS10805</name>
</gene>
<dbReference type="FunFam" id="1.20.1250.20:FF:000057">
    <property type="entry name" value="MFS general substrate transporter"/>
    <property type="match status" value="1"/>
</dbReference>
<feature type="transmembrane region" description="Helical" evidence="6">
    <location>
        <begin position="153"/>
        <end position="173"/>
    </location>
</feature>
<dbReference type="InterPro" id="IPR036259">
    <property type="entry name" value="MFS_trans_sf"/>
</dbReference>
<comment type="caution">
    <text evidence="7">The sequence shown here is derived from an EMBL/GenBank/DDBJ whole genome shotgun (WGS) entry which is preliminary data.</text>
</comment>
<evidence type="ECO:0000256" key="1">
    <source>
        <dbReference type="ARBA" id="ARBA00004141"/>
    </source>
</evidence>
<evidence type="ECO:0000313" key="7">
    <source>
        <dbReference type="EMBL" id="CAE6359753.1"/>
    </source>
</evidence>
<dbReference type="Proteomes" id="UP000663826">
    <property type="component" value="Unassembled WGS sequence"/>
</dbReference>
<evidence type="ECO:0000313" key="8">
    <source>
        <dbReference type="Proteomes" id="UP000663826"/>
    </source>
</evidence>
<evidence type="ECO:0000256" key="5">
    <source>
        <dbReference type="ARBA" id="ARBA00023136"/>
    </source>
</evidence>
<dbReference type="EMBL" id="CAJMWQ010000452">
    <property type="protein sequence ID" value="CAE6359753.1"/>
    <property type="molecule type" value="Genomic_DNA"/>
</dbReference>
<name>A0A8H2WE39_9AGAM</name>
<feature type="transmembrane region" description="Helical" evidence="6">
    <location>
        <begin position="185"/>
        <end position="205"/>
    </location>
</feature>
<reference evidence="7" key="1">
    <citation type="submission" date="2021-01" db="EMBL/GenBank/DDBJ databases">
        <authorList>
            <person name="Kaushik A."/>
        </authorList>
    </citation>
    <scope>NUCLEOTIDE SEQUENCE</scope>
    <source>
        <strain evidence="7">AG1-1B</strain>
    </source>
</reference>
<proteinExistence type="predicted"/>
<evidence type="ECO:0000256" key="2">
    <source>
        <dbReference type="ARBA" id="ARBA00022448"/>
    </source>
</evidence>
<dbReference type="PANTHER" id="PTHR43791:SF6">
    <property type="entry name" value="TRANSPORTER, PUTATIVE (AFU_ORTHOLOGUE AFUA_1G16690)-RELATED"/>
    <property type="match status" value="1"/>
</dbReference>
<evidence type="ECO:0000256" key="3">
    <source>
        <dbReference type="ARBA" id="ARBA00022692"/>
    </source>
</evidence>
<dbReference type="InterPro" id="IPR011701">
    <property type="entry name" value="MFS"/>
</dbReference>
<evidence type="ECO:0000256" key="6">
    <source>
        <dbReference type="SAM" id="Phobius"/>
    </source>
</evidence>
<keyword evidence="5 6" id="KW-0472">Membrane</keyword>
<accession>A0A8H2WE39</accession>
<keyword evidence="3 6" id="KW-0812">Transmembrane</keyword>
<dbReference type="GO" id="GO:0022857">
    <property type="term" value="F:transmembrane transporter activity"/>
    <property type="evidence" value="ECO:0007669"/>
    <property type="project" value="InterPro"/>
</dbReference>